<organism evidence="3 4">
    <name type="scientific">Sodalis ligni</name>
    <dbReference type="NCBI Taxonomy" id="2697027"/>
    <lineage>
        <taxon>Bacteria</taxon>
        <taxon>Pseudomonadati</taxon>
        <taxon>Pseudomonadota</taxon>
        <taxon>Gammaproteobacteria</taxon>
        <taxon>Enterobacterales</taxon>
        <taxon>Bruguierivoracaceae</taxon>
        <taxon>Sodalis</taxon>
    </lineage>
</organism>
<gene>
    <name evidence="3" type="ORF">EZJ58_4360</name>
</gene>
<dbReference type="RefSeq" id="WP_132925286.1">
    <property type="nucleotide sequence ID" value="NZ_SJOI01000001.1"/>
</dbReference>
<proteinExistence type="predicted"/>
<feature type="signal peptide" evidence="1">
    <location>
        <begin position="1"/>
        <end position="21"/>
    </location>
</feature>
<dbReference type="Gene3D" id="1.10.530.10">
    <property type="match status" value="1"/>
</dbReference>
<feature type="domain" description="Transglycosylase SLT" evidence="2">
    <location>
        <begin position="23"/>
        <end position="136"/>
    </location>
</feature>
<evidence type="ECO:0000256" key="1">
    <source>
        <dbReference type="SAM" id="SignalP"/>
    </source>
</evidence>
<evidence type="ECO:0000313" key="3">
    <source>
        <dbReference type="EMBL" id="TCL06128.1"/>
    </source>
</evidence>
<comment type="caution">
    <text evidence="3">The sequence shown here is derived from an EMBL/GenBank/DDBJ whole genome shotgun (WGS) entry which is preliminary data.</text>
</comment>
<dbReference type="EMBL" id="SJOI01000001">
    <property type="protein sequence ID" value="TCL06128.1"/>
    <property type="molecule type" value="Genomic_DNA"/>
</dbReference>
<evidence type="ECO:0000259" key="2">
    <source>
        <dbReference type="Pfam" id="PF01464"/>
    </source>
</evidence>
<dbReference type="OrthoDB" id="9808681at2"/>
<dbReference type="AlphaFoldDB" id="A0A4V2Q3C1"/>
<dbReference type="InterPro" id="IPR023346">
    <property type="entry name" value="Lysozyme-like_dom_sf"/>
</dbReference>
<protein>
    <submittedName>
        <fullName evidence="3">Transglycosylase-like protein with SLT domain</fullName>
    </submittedName>
</protein>
<dbReference type="CDD" id="cd13400">
    <property type="entry name" value="LT_IagB-like"/>
    <property type="match status" value="1"/>
</dbReference>
<keyword evidence="4" id="KW-1185">Reference proteome</keyword>
<accession>A0A4V2Q3C1</accession>
<dbReference type="SUPFAM" id="SSF53955">
    <property type="entry name" value="Lysozyme-like"/>
    <property type="match status" value="1"/>
</dbReference>
<keyword evidence="1" id="KW-0732">Signal</keyword>
<dbReference type="Pfam" id="PF01464">
    <property type="entry name" value="SLT"/>
    <property type="match status" value="1"/>
</dbReference>
<sequence>MSYRRIRCLLLLILASTPASATCWSDAERHFGIEARLLQAIAITESNMNPQATGFNKDGSRDIGLMQINSIHLPRLKALGIDEHLLYNDSCLSVMVGASVLADMMKRYGYSWEAVGAYNAGTAAHRRDLRRRYAKRVWGHYEKLPAERPGNAPAAPAKYPASPMLKGITNT</sequence>
<reference evidence="3 4" key="1">
    <citation type="submission" date="2019-02" db="EMBL/GenBank/DDBJ databases">
        <title>Investigation of anaerobic lignin degradation for improved lignocellulosic biofuels.</title>
        <authorList>
            <person name="Deangelis K."/>
        </authorList>
    </citation>
    <scope>NUCLEOTIDE SEQUENCE [LARGE SCALE GENOMIC DNA]</scope>
    <source>
        <strain evidence="3 4">159R</strain>
    </source>
</reference>
<evidence type="ECO:0000313" key="4">
    <source>
        <dbReference type="Proteomes" id="UP000294555"/>
    </source>
</evidence>
<dbReference type="Proteomes" id="UP000294555">
    <property type="component" value="Unassembled WGS sequence"/>
</dbReference>
<name>A0A4V2Q3C1_9GAMM</name>
<dbReference type="InterPro" id="IPR008258">
    <property type="entry name" value="Transglycosylase_SLT_dom_1"/>
</dbReference>
<feature type="chain" id="PRO_5020754733" evidence="1">
    <location>
        <begin position="22"/>
        <end position="171"/>
    </location>
</feature>